<keyword evidence="3" id="KW-1185">Reference proteome</keyword>
<evidence type="ECO:0000313" key="1">
    <source>
        <dbReference type="EMBL" id="MDY5167303.1"/>
    </source>
</evidence>
<proteinExistence type="predicted"/>
<dbReference type="RefSeq" id="WP_022936716.1">
    <property type="nucleotide sequence ID" value="NZ_BAABZA010000001.1"/>
</dbReference>
<organism evidence="2 3">
    <name type="scientific">Dielma fastidiosa</name>
    <dbReference type="NCBI Taxonomy" id="1034346"/>
    <lineage>
        <taxon>Bacteria</taxon>
        <taxon>Bacillati</taxon>
        <taxon>Bacillota</taxon>
        <taxon>Erysipelotrichia</taxon>
        <taxon>Erysipelotrichales</taxon>
        <taxon>Erysipelotrichaceae</taxon>
        <taxon>Dielma</taxon>
    </lineage>
</organism>
<dbReference type="EMBL" id="QJKH01000008">
    <property type="protein sequence ID" value="PXX78258.1"/>
    <property type="molecule type" value="Genomic_DNA"/>
</dbReference>
<evidence type="ECO:0000313" key="3">
    <source>
        <dbReference type="Proteomes" id="UP000247612"/>
    </source>
</evidence>
<evidence type="ECO:0000313" key="2">
    <source>
        <dbReference type="EMBL" id="PXX78258.1"/>
    </source>
</evidence>
<gene>
    <name evidence="2" type="ORF">DES51_108186</name>
    <name evidence="1" type="ORF">MQE39_04120</name>
</gene>
<accession>A0A2V2F8J1</accession>
<reference evidence="1" key="2">
    <citation type="submission" date="2022-03" db="EMBL/GenBank/DDBJ databases">
        <title>First case of bacteraemia caused by Dielma fastidiosa in a patient hospitalised with diverticulitis.</title>
        <authorList>
            <person name="Forman-Ankjaer B."/>
            <person name="Hvid-Jensen F."/>
            <person name="Kobel C.M."/>
            <person name="Greve T."/>
        </authorList>
    </citation>
    <scope>NUCLEOTIDE SEQUENCE</scope>
    <source>
        <strain evidence="1">AUH_DF_2021</strain>
    </source>
</reference>
<dbReference type="Proteomes" id="UP001276902">
    <property type="component" value="Unassembled WGS sequence"/>
</dbReference>
<protein>
    <submittedName>
        <fullName evidence="2">Uncharacterized protein</fullName>
    </submittedName>
</protein>
<dbReference type="EMBL" id="JALDAW010000011">
    <property type="protein sequence ID" value="MDY5167303.1"/>
    <property type="molecule type" value="Genomic_DNA"/>
</dbReference>
<sequence>MEWKIPKAAKVYEAYSAIADERITMHENWAEAVSSDGSKKYEIVWDQNTYASSDNASYWQKTLGYPLLAVLMLQGRLTYDPAIAEQFKGIPWKKINKEYKNDYDLAAASVLQTMQDPQRLQESAEQIIKQCEQLDLNYKRKLNKAK</sequence>
<dbReference type="AlphaFoldDB" id="A0A2V2F8J1"/>
<name>A0A2V2F8J1_9FIRM</name>
<reference evidence="2 3" key="1">
    <citation type="submission" date="2018-05" db="EMBL/GenBank/DDBJ databases">
        <title>Genomic Encyclopedia of Type Strains, Phase IV (KMG-IV): sequencing the most valuable type-strain genomes for metagenomic binning, comparative biology and taxonomic classification.</title>
        <authorList>
            <person name="Goeker M."/>
        </authorList>
    </citation>
    <scope>NUCLEOTIDE SEQUENCE [LARGE SCALE GENOMIC DNA]</scope>
    <source>
        <strain evidence="2 3">JC118</strain>
    </source>
</reference>
<comment type="caution">
    <text evidence="2">The sequence shown here is derived from an EMBL/GenBank/DDBJ whole genome shotgun (WGS) entry which is preliminary data.</text>
</comment>
<dbReference type="OrthoDB" id="1550853at2"/>
<dbReference type="Proteomes" id="UP000247612">
    <property type="component" value="Unassembled WGS sequence"/>
</dbReference>